<evidence type="ECO:0000313" key="2">
    <source>
        <dbReference type="Proteomes" id="UP000192801"/>
    </source>
</evidence>
<accession>A0A1X0DNC5</accession>
<proteinExistence type="predicted"/>
<dbReference type="STRING" id="444597.BST26_01475"/>
<dbReference type="InterPro" id="IPR003399">
    <property type="entry name" value="Mce/MlaD"/>
</dbReference>
<dbReference type="InterPro" id="IPR052336">
    <property type="entry name" value="MlaD_Phospholipid_Transporter"/>
</dbReference>
<dbReference type="PANTHER" id="PTHR33371:SF4">
    <property type="entry name" value="INTERMEMBRANE PHOSPHOLIPID TRANSPORT SYSTEM BINDING PROTEIN MLAD"/>
    <property type="match status" value="1"/>
</dbReference>
<organism evidence="1 2">
    <name type="scientific">Mycolicibacterium insubricum</name>
    <dbReference type="NCBI Taxonomy" id="444597"/>
    <lineage>
        <taxon>Bacteria</taxon>
        <taxon>Bacillati</taxon>
        <taxon>Actinomycetota</taxon>
        <taxon>Actinomycetes</taxon>
        <taxon>Mycobacteriales</taxon>
        <taxon>Mycobacteriaceae</taxon>
        <taxon>Mycolicibacterium</taxon>
    </lineage>
</organism>
<dbReference type="PANTHER" id="PTHR33371">
    <property type="entry name" value="INTERMEMBRANE PHOSPHOLIPID TRANSPORT SYSTEM BINDING PROTEIN MLAD-RELATED"/>
    <property type="match status" value="1"/>
</dbReference>
<dbReference type="GO" id="GO:0005576">
    <property type="term" value="C:extracellular region"/>
    <property type="evidence" value="ECO:0007669"/>
    <property type="project" value="TreeGrafter"/>
</dbReference>
<keyword evidence="2" id="KW-1185">Reference proteome</keyword>
<dbReference type="Pfam" id="PF02470">
    <property type="entry name" value="MlaD"/>
    <property type="match status" value="1"/>
</dbReference>
<evidence type="ECO:0000313" key="1">
    <source>
        <dbReference type="EMBL" id="ORA73865.1"/>
    </source>
</evidence>
<gene>
    <name evidence="1" type="ORF">BST26_01475</name>
</gene>
<dbReference type="AlphaFoldDB" id="A0A1X0DNC5"/>
<sequence>MSRRTKQLVTAAAVTTVIAVAAALVVLVPRYLHRQITVHAHFKDAVGLYSGNAVSVLGMQVGSVSSIESRGDHVEVTMKLDRDIPIPADVTAVTVSASLLTDRHIELTPPYTDGPRLLDGDLVPIGHTRTPVEFDKTLSMMNKLGSALRGDDRGSGPLGDLVNLGSQISSGNGEKIKSTLDKLSDALRVGPDGGDRTSKNIQEIVRGVADLSQAAATNDAQIRRFGSNVRQISDLLAEQNLGTGSTGAKLNQILSQVNGLLTRHRDELRGTFTSANTITTSLSDNQRGLAEVIDVVPLTVDNVYDMIDPGAGTLRVHLLTDKIVFASQFSKEICNLMGLKQLGCATGTMADYGPDFGLTGVLDLMANGIGPTVPGGR</sequence>
<comment type="caution">
    <text evidence="1">The sequence shown here is derived from an EMBL/GenBank/DDBJ whole genome shotgun (WGS) entry which is preliminary data.</text>
</comment>
<dbReference type="EMBL" id="MVHS01000002">
    <property type="protein sequence ID" value="ORA73865.1"/>
    <property type="molecule type" value="Genomic_DNA"/>
</dbReference>
<name>A0A1X0DNC5_9MYCO</name>
<reference evidence="1 2" key="1">
    <citation type="submission" date="2016-12" db="EMBL/GenBank/DDBJ databases">
        <title>The new phylogeny of genus Mycobacterium.</title>
        <authorList>
            <person name="Tortoli E."/>
            <person name="Trovato A."/>
            <person name="Cirillo D.M."/>
        </authorList>
    </citation>
    <scope>NUCLEOTIDE SEQUENCE [LARGE SCALE GENOMIC DNA]</scope>
    <source>
        <strain evidence="1 2">DSM 45130</strain>
    </source>
</reference>
<dbReference type="NCBIfam" id="TIGR00996">
    <property type="entry name" value="Mtu_fam_mce"/>
    <property type="match status" value="1"/>
</dbReference>
<dbReference type="OrthoDB" id="4516955at2"/>
<dbReference type="Proteomes" id="UP000192801">
    <property type="component" value="Unassembled WGS sequence"/>
</dbReference>
<dbReference type="RefSeq" id="WP_083029040.1">
    <property type="nucleotide sequence ID" value="NZ_AP022618.1"/>
</dbReference>
<protein>
    <submittedName>
        <fullName evidence="1">Mammalian cell entry protein</fullName>
    </submittedName>
</protein>
<dbReference type="InterPro" id="IPR005693">
    <property type="entry name" value="Mce"/>
</dbReference>